<proteinExistence type="predicted"/>
<reference evidence="1 2" key="1">
    <citation type="submission" date="2015-04" db="EMBL/GenBank/DDBJ databases">
        <title>Lasius niger genome sequencing.</title>
        <authorList>
            <person name="Konorov E.A."/>
            <person name="Nikitin M.A."/>
            <person name="Kirill M.V."/>
            <person name="Chang P."/>
        </authorList>
    </citation>
    <scope>NUCLEOTIDE SEQUENCE [LARGE SCALE GENOMIC DNA]</scope>
    <source>
        <tissue evidence="1">Whole</tissue>
    </source>
</reference>
<dbReference type="InterPro" id="IPR036116">
    <property type="entry name" value="FN3_sf"/>
</dbReference>
<name>A0A0J7JX43_LASNI</name>
<dbReference type="AlphaFoldDB" id="A0A0J7JX43"/>
<organism evidence="1 2">
    <name type="scientific">Lasius niger</name>
    <name type="common">Black garden ant</name>
    <dbReference type="NCBI Taxonomy" id="67767"/>
    <lineage>
        <taxon>Eukaryota</taxon>
        <taxon>Metazoa</taxon>
        <taxon>Ecdysozoa</taxon>
        <taxon>Arthropoda</taxon>
        <taxon>Hexapoda</taxon>
        <taxon>Insecta</taxon>
        <taxon>Pterygota</taxon>
        <taxon>Neoptera</taxon>
        <taxon>Endopterygota</taxon>
        <taxon>Hymenoptera</taxon>
        <taxon>Apocrita</taxon>
        <taxon>Aculeata</taxon>
        <taxon>Formicoidea</taxon>
        <taxon>Formicidae</taxon>
        <taxon>Formicinae</taxon>
        <taxon>Lasius</taxon>
        <taxon>Lasius</taxon>
    </lineage>
</organism>
<dbReference type="STRING" id="67767.A0A0J7JX43"/>
<evidence type="ECO:0000313" key="1">
    <source>
        <dbReference type="EMBL" id="KMQ82763.1"/>
    </source>
</evidence>
<comment type="caution">
    <text evidence="1">The sequence shown here is derived from an EMBL/GenBank/DDBJ whole genome shotgun (WGS) entry which is preliminary data.</text>
</comment>
<gene>
    <name evidence="1" type="ORF">RF55_21945</name>
</gene>
<evidence type="ECO:0000313" key="2">
    <source>
        <dbReference type="Proteomes" id="UP000036403"/>
    </source>
</evidence>
<keyword evidence="2" id="KW-1185">Reference proteome</keyword>
<protein>
    <submittedName>
        <fullName evidence="1">Proto-oncogene tyrosine-protein kinase ros</fullName>
    </submittedName>
</protein>
<keyword evidence="1" id="KW-0418">Kinase</keyword>
<dbReference type="PaxDb" id="67767-A0A0J7JX43"/>
<dbReference type="GO" id="GO:0016301">
    <property type="term" value="F:kinase activity"/>
    <property type="evidence" value="ECO:0007669"/>
    <property type="project" value="UniProtKB-KW"/>
</dbReference>
<sequence length="283" mass="32638">MQSDFDGKNIKPFLKNEDNICFCLYKLLESDSFMQIDDTNIDKPLIYWTSKDRLFAADIYGRKCNLILSAGNKTNFDYLTLDKINIYLYSGYEQQIYILKKKYALLKSKENAFKHIKKVRISLIAHIYQALSLDKSLQPYPPAICLTPNIKDYHVEEVLITANSIIVRFPEPVLNYGCEKYNLATTIYIISISYMTCLDNNKLNKLEEFNVQTYERRYEIQNLTPFTEYTLKLALSNFYVDNLSIDLQYDVGVKLTTTPGKLNVPGDVTISNAYCGDSLLDAT</sequence>
<keyword evidence="1" id="KW-0808">Transferase</keyword>
<dbReference type="SUPFAM" id="SSF49265">
    <property type="entry name" value="Fibronectin type III"/>
    <property type="match status" value="1"/>
</dbReference>
<accession>A0A0J7JX43</accession>
<dbReference type="Proteomes" id="UP000036403">
    <property type="component" value="Unassembled WGS sequence"/>
</dbReference>
<dbReference type="EMBL" id="LBMM01023217">
    <property type="protein sequence ID" value="KMQ82763.1"/>
    <property type="molecule type" value="Genomic_DNA"/>
</dbReference>